<dbReference type="EMBL" id="MH781719">
    <property type="protein sequence ID" value="AYK27653.1"/>
    <property type="molecule type" value="Genomic_DNA"/>
</dbReference>
<evidence type="ECO:0000313" key="1">
    <source>
        <dbReference type="EMBL" id="AYK27653.1"/>
    </source>
</evidence>
<dbReference type="RefSeq" id="WP_052265823.1">
    <property type="nucleotide sequence ID" value="NZ_MH781719.1"/>
</dbReference>
<protein>
    <submittedName>
        <fullName evidence="1">Uncharacterized protein</fullName>
    </submittedName>
</protein>
<accession>A0A3G1VUW9</accession>
<dbReference type="AlphaFoldDB" id="A0A3G1VUW9"/>
<name>A0A3G1VUW9_KLEPN</name>
<keyword evidence="1" id="KW-0614">Plasmid</keyword>
<proteinExistence type="predicted"/>
<geneLocation type="plasmid" evidence="1">
    <name>pSCKLB684-mcr</name>
</geneLocation>
<organism evidence="1">
    <name type="scientific">Klebsiella pneumoniae</name>
    <dbReference type="NCBI Taxonomy" id="573"/>
    <lineage>
        <taxon>Bacteria</taxon>
        <taxon>Pseudomonadati</taxon>
        <taxon>Pseudomonadota</taxon>
        <taxon>Gammaproteobacteria</taxon>
        <taxon>Enterobacterales</taxon>
        <taxon>Enterobacteriaceae</taxon>
        <taxon>Klebsiella/Raoultella group</taxon>
        <taxon>Klebsiella</taxon>
        <taxon>Klebsiella pneumoniae complex</taxon>
    </lineage>
</organism>
<reference evidence="1" key="1">
    <citation type="submission" date="2018-08" db="EMBL/GenBank/DDBJ databases">
        <authorList>
            <person name="Xiang R."/>
            <person name="Wang H."/>
        </authorList>
    </citation>
    <scope>NUCLEOTIDE SEQUENCE</scope>
    <source>
        <strain evidence="1">SCKLB684</strain>
        <plasmid evidence="1">pSCKLB684-mcr</plasmid>
    </source>
</reference>
<sequence length="130" mass="14417">MNYTKAVSTSKIYDFWDTSDNIVGRIEEHNMTNYHCMPDLSPEEIRKISEAAVASVAAKKIVTNSKHITKSASLAGKVMAKQADVIKKLSGTGSSAIKINKAFTDSVLTQSKSRKYFQEAFIQVRKTIKV</sequence>